<dbReference type="EMBL" id="KN824744">
    <property type="protein sequence ID" value="KIM19391.1"/>
    <property type="molecule type" value="Genomic_DNA"/>
</dbReference>
<organism evidence="1 2">
    <name type="scientific">Serendipita vermifera MAFF 305830</name>
    <dbReference type="NCBI Taxonomy" id="933852"/>
    <lineage>
        <taxon>Eukaryota</taxon>
        <taxon>Fungi</taxon>
        <taxon>Dikarya</taxon>
        <taxon>Basidiomycota</taxon>
        <taxon>Agaricomycotina</taxon>
        <taxon>Agaricomycetes</taxon>
        <taxon>Sebacinales</taxon>
        <taxon>Serendipitaceae</taxon>
        <taxon>Serendipita</taxon>
    </lineage>
</organism>
<accession>A0A0C3AJ76</accession>
<dbReference type="HOGENOM" id="CLU_039336_1_0_1"/>
<sequence length="415" mass="47190">MEQANPLVHNVEINQASPIHKLPIEILSEIFILCSRINSGAGVFVLYSRTAVMNSRTPVVITGVCQSWRSIMLSLPLAWSIIEPCVLWSNKESGFSMELEAAFQYIKTCLERSKPYPVHVRLPELMISSLYEKYNKEALAAISIAAPRIMCLRSSDLHSDWLSQMRFPLLERLSWTNNCNISASFFSHSNFPSLHYLDSGLCTWVNPSTAGQPLPSPLEYFVIRSYLTTNWVQVVQGCSNTLTGLQVNLMRKGIHSPRVTVNFPVLSYLQIWESDHDSWPIQAITPALTAYDEKLLPGTLPIGYAIVTNVKYLQWSNVRELHLYPSLEILQLNANSNALATLVEQFEQFEGLCPNLWCIKFYTRDRSNEEENRIRLAEHALLAARPHVEFVWIKYPNRMTPLPGSKTFDMCGHAI</sequence>
<dbReference type="AlphaFoldDB" id="A0A0C3AJ76"/>
<name>A0A0C3AJ76_SERVB</name>
<reference evidence="1 2" key="1">
    <citation type="submission" date="2014-04" db="EMBL/GenBank/DDBJ databases">
        <authorList>
            <consortium name="DOE Joint Genome Institute"/>
            <person name="Kuo A."/>
            <person name="Zuccaro A."/>
            <person name="Kohler A."/>
            <person name="Nagy L.G."/>
            <person name="Floudas D."/>
            <person name="Copeland A."/>
            <person name="Barry K.W."/>
            <person name="Cichocki N."/>
            <person name="Veneault-Fourrey C."/>
            <person name="LaButti K."/>
            <person name="Lindquist E.A."/>
            <person name="Lipzen A."/>
            <person name="Lundell T."/>
            <person name="Morin E."/>
            <person name="Murat C."/>
            <person name="Sun H."/>
            <person name="Tunlid A."/>
            <person name="Henrissat B."/>
            <person name="Grigoriev I.V."/>
            <person name="Hibbett D.S."/>
            <person name="Martin F."/>
            <person name="Nordberg H.P."/>
            <person name="Cantor M.N."/>
            <person name="Hua S.X."/>
        </authorList>
    </citation>
    <scope>NUCLEOTIDE SEQUENCE [LARGE SCALE GENOMIC DNA]</scope>
    <source>
        <strain evidence="1 2">MAFF 305830</strain>
    </source>
</reference>
<protein>
    <recommendedName>
        <fullName evidence="3">F-box domain-containing protein</fullName>
    </recommendedName>
</protein>
<evidence type="ECO:0008006" key="3">
    <source>
        <dbReference type="Google" id="ProtNLM"/>
    </source>
</evidence>
<gene>
    <name evidence="1" type="ORF">M408DRAFT_231924</name>
</gene>
<dbReference type="Proteomes" id="UP000054097">
    <property type="component" value="Unassembled WGS sequence"/>
</dbReference>
<proteinExistence type="predicted"/>
<evidence type="ECO:0000313" key="1">
    <source>
        <dbReference type="EMBL" id="KIM19391.1"/>
    </source>
</evidence>
<reference evidence="2" key="2">
    <citation type="submission" date="2015-01" db="EMBL/GenBank/DDBJ databases">
        <title>Evolutionary Origins and Diversification of the Mycorrhizal Mutualists.</title>
        <authorList>
            <consortium name="DOE Joint Genome Institute"/>
            <consortium name="Mycorrhizal Genomics Consortium"/>
            <person name="Kohler A."/>
            <person name="Kuo A."/>
            <person name="Nagy L.G."/>
            <person name="Floudas D."/>
            <person name="Copeland A."/>
            <person name="Barry K.W."/>
            <person name="Cichocki N."/>
            <person name="Veneault-Fourrey C."/>
            <person name="LaButti K."/>
            <person name="Lindquist E.A."/>
            <person name="Lipzen A."/>
            <person name="Lundell T."/>
            <person name="Morin E."/>
            <person name="Murat C."/>
            <person name="Riley R."/>
            <person name="Ohm R."/>
            <person name="Sun H."/>
            <person name="Tunlid A."/>
            <person name="Henrissat B."/>
            <person name="Grigoriev I.V."/>
            <person name="Hibbett D.S."/>
            <person name="Martin F."/>
        </authorList>
    </citation>
    <scope>NUCLEOTIDE SEQUENCE [LARGE SCALE GENOMIC DNA]</scope>
    <source>
        <strain evidence="2">MAFF 305830</strain>
    </source>
</reference>
<keyword evidence="2" id="KW-1185">Reference proteome</keyword>
<evidence type="ECO:0000313" key="2">
    <source>
        <dbReference type="Proteomes" id="UP000054097"/>
    </source>
</evidence>
<dbReference type="OrthoDB" id="3014681at2759"/>